<organism evidence="2 3">
    <name type="scientific">Parastrongyloides trichosuri</name>
    <name type="common">Possum-specific nematode worm</name>
    <dbReference type="NCBI Taxonomy" id="131310"/>
    <lineage>
        <taxon>Eukaryota</taxon>
        <taxon>Metazoa</taxon>
        <taxon>Ecdysozoa</taxon>
        <taxon>Nematoda</taxon>
        <taxon>Chromadorea</taxon>
        <taxon>Rhabditida</taxon>
        <taxon>Tylenchina</taxon>
        <taxon>Panagrolaimomorpha</taxon>
        <taxon>Strongyloidoidea</taxon>
        <taxon>Strongyloididae</taxon>
        <taxon>Parastrongyloides</taxon>
    </lineage>
</organism>
<dbReference type="InterPro" id="IPR001436">
    <property type="entry name" value="Alpha-crystallin/sHSP_animal"/>
</dbReference>
<sequence length="198" mass="22652">MSILHQHHEFKATDPRDPMQNFDEFHKKTFGDDATSTFPNHATSLLQQHFPDHAHHFSEFNKKMMELHKLDPFSDEWKVRMNELHQNIAPGCHGNITNNHFDSNGNLFSVINMGDFKPEEIHVELKGSTLYINALHKEDSQSNHVNNSFSHEILIPPTIDMNTLQTNLNSQGQLIIEARALPKINTSSDGISIPLNRI</sequence>
<dbReference type="Proteomes" id="UP000038045">
    <property type="component" value="Unplaced"/>
</dbReference>
<dbReference type="STRING" id="131310.A0A0N4ZKF8"/>
<accession>A0A0N4ZKF8</accession>
<dbReference type="InterPro" id="IPR008978">
    <property type="entry name" value="HSP20-like_chaperone"/>
</dbReference>
<name>A0A0N4ZKF8_PARTI</name>
<dbReference type="Gene3D" id="2.60.40.790">
    <property type="match status" value="1"/>
</dbReference>
<keyword evidence="2" id="KW-1185">Reference proteome</keyword>
<dbReference type="CDD" id="cd06526">
    <property type="entry name" value="metazoan_ACD"/>
    <property type="match status" value="1"/>
</dbReference>
<protein>
    <submittedName>
        <fullName evidence="3">SHSP domain-containing protein</fullName>
    </submittedName>
</protein>
<evidence type="ECO:0000313" key="3">
    <source>
        <dbReference type="WBParaSite" id="PTRK_0000859200.1"/>
    </source>
</evidence>
<reference evidence="3" key="1">
    <citation type="submission" date="2017-02" db="UniProtKB">
        <authorList>
            <consortium name="WormBaseParasite"/>
        </authorList>
    </citation>
    <scope>IDENTIFICATION</scope>
</reference>
<dbReference type="PANTHER" id="PTHR45640:SF26">
    <property type="entry name" value="RE23625P"/>
    <property type="match status" value="1"/>
</dbReference>
<dbReference type="SUPFAM" id="SSF49764">
    <property type="entry name" value="HSP20-like chaperones"/>
    <property type="match status" value="1"/>
</dbReference>
<evidence type="ECO:0000259" key="1">
    <source>
        <dbReference type="Pfam" id="PF00011"/>
    </source>
</evidence>
<dbReference type="InterPro" id="IPR002068">
    <property type="entry name" value="A-crystallin/Hsp20_dom"/>
</dbReference>
<evidence type="ECO:0000313" key="2">
    <source>
        <dbReference type="Proteomes" id="UP000038045"/>
    </source>
</evidence>
<dbReference type="Pfam" id="PF00011">
    <property type="entry name" value="HSP20"/>
    <property type="match status" value="1"/>
</dbReference>
<dbReference type="WBParaSite" id="PTRK_0000859200.1">
    <property type="protein sequence ID" value="PTRK_0000859200.1"/>
    <property type="gene ID" value="PTRK_0000859200"/>
</dbReference>
<proteinExistence type="predicted"/>
<feature type="domain" description="SHSP" evidence="1">
    <location>
        <begin position="111"/>
        <end position="186"/>
    </location>
</feature>
<dbReference type="AlphaFoldDB" id="A0A0N4ZKF8"/>
<dbReference type="PANTHER" id="PTHR45640">
    <property type="entry name" value="HEAT SHOCK PROTEIN HSP-12.2-RELATED"/>
    <property type="match status" value="1"/>
</dbReference>